<reference evidence="1" key="1">
    <citation type="submission" date="2020-12" db="EMBL/GenBank/DDBJ databases">
        <title>Devosia sp. MSA67 isolated from Mo River.</title>
        <authorList>
            <person name="Ma F."/>
            <person name="Zi Z."/>
        </authorList>
    </citation>
    <scope>NUCLEOTIDE SEQUENCE</scope>
    <source>
        <strain evidence="1">MSA67</strain>
    </source>
</reference>
<evidence type="ECO:0000313" key="2">
    <source>
        <dbReference type="Proteomes" id="UP000602124"/>
    </source>
</evidence>
<dbReference type="SUPFAM" id="SSF158682">
    <property type="entry name" value="TerB-like"/>
    <property type="match status" value="1"/>
</dbReference>
<dbReference type="Gene3D" id="1.10.3680.10">
    <property type="entry name" value="TerB-like"/>
    <property type="match status" value="1"/>
</dbReference>
<proteinExistence type="predicted"/>
<accession>A0A934MH31</accession>
<dbReference type="InterPro" id="IPR029024">
    <property type="entry name" value="TerB-like"/>
</dbReference>
<organism evidence="1 2">
    <name type="scientific">Devosia sediminis</name>
    <dbReference type="NCBI Taxonomy" id="2798801"/>
    <lineage>
        <taxon>Bacteria</taxon>
        <taxon>Pseudomonadati</taxon>
        <taxon>Pseudomonadota</taxon>
        <taxon>Alphaproteobacteria</taxon>
        <taxon>Hyphomicrobiales</taxon>
        <taxon>Devosiaceae</taxon>
        <taxon>Devosia</taxon>
    </lineage>
</organism>
<keyword evidence="2" id="KW-1185">Reference proteome</keyword>
<dbReference type="Proteomes" id="UP000602124">
    <property type="component" value="Unassembled WGS sequence"/>
</dbReference>
<evidence type="ECO:0000313" key="1">
    <source>
        <dbReference type="EMBL" id="MBJ3784607.1"/>
    </source>
</evidence>
<gene>
    <name evidence="1" type="ORF">JEQ47_07750</name>
</gene>
<dbReference type="EMBL" id="JAEKMH010000002">
    <property type="protein sequence ID" value="MBJ3784607.1"/>
    <property type="molecule type" value="Genomic_DNA"/>
</dbReference>
<dbReference type="CDD" id="cd07176">
    <property type="entry name" value="terB"/>
    <property type="match status" value="1"/>
</dbReference>
<protein>
    <submittedName>
        <fullName evidence="1">Tellurite resistance TerB family protein</fullName>
    </submittedName>
</protein>
<name>A0A934MH31_9HYPH</name>
<dbReference type="AlphaFoldDB" id="A0A934MH31"/>
<sequence length="136" mass="14943">MTSAQDALIHLMIVAASSDSAMSEKELKRITALIDRLPVFESFDRSRLEEVANACADLLNGPDGLDRVVGEAVAALPPKLQDTAYALAVEVTAVDLHLEQEELRFLEMLRDHLSLDRLTTAAIEVAARARHRRLPA</sequence>
<comment type="caution">
    <text evidence="1">The sequence shown here is derived from an EMBL/GenBank/DDBJ whole genome shotgun (WGS) entry which is preliminary data.</text>
</comment>
<dbReference type="RefSeq" id="WP_198875847.1">
    <property type="nucleotide sequence ID" value="NZ_JAEKMH010000002.1"/>
</dbReference>